<dbReference type="AlphaFoldDB" id="A0A3S0MJC3"/>
<gene>
    <name evidence="2" type="ORF">EKL98_05665</name>
</gene>
<sequence>MESNKVEGLLGKYFQVAATLAQEKELRDYFSSQDVASHLQQYASLFDCFAVAKEQQNMNKTPVFEVVMAKNKNKKGNLGWVSIAASVVVLMGIATYVLFDLDATKENTNLGTYEDPEAAFRATQKALSLLSKNVNIGIKSVQYIEEYQTVKNRVFVSAKKEWKRS</sequence>
<feature type="transmembrane region" description="Helical" evidence="1">
    <location>
        <begin position="78"/>
        <end position="99"/>
    </location>
</feature>
<proteinExistence type="predicted"/>
<keyword evidence="1" id="KW-1133">Transmembrane helix</keyword>
<reference evidence="2 3" key="1">
    <citation type="submission" date="2018-12" db="EMBL/GenBank/DDBJ databases">
        <title>Flavobacterium sp. nov., isolated from glacier ice.</title>
        <authorList>
            <person name="Liu Q."/>
            <person name="Xin Y.-H."/>
        </authorList>
    </citation>
    <scope>NUCLEOTIDE SEQUENCE [LARGE SCALE GENOMIC DNA]</scope>
    <source>
        <strain evidence="2 3">RB1N8</strain>
    </source>
</reference>
<evidence type="ECO:0000256" key="1">
    <source>
        <dbReference type="SAM" id="Phobius"/>
    </source>
</evidence>
<evidence type="ECO:0000313" key="3">
    <source>
        <dbReference type="Proteomes" id="UP000280825"/>
    </source>
</evidence>
<dbReference type="EMBL" id="RYDJ01000004">
    <property type="protein sequence ID" value="RTZ06015.1"/>
    <property type="molecule type" value="Genomic_DNA"/>
</dbReference>
<keyword evidence="3" id="KW-1185">Reference proteome</keyword>
<evidence type="ECO:0000313" key="2">
    <source>
        <dbReference type="EMBL" id="RTZ06015.1"/>
    </source>
</evidence>
<keyword evidence="1" id="KW-0472">Membrane</keyword>
<comment type="caution">
    <text evidence="2">The sequence shown here is derived from an EMBL/GenBank/DDBJ whole genome shotgun (WGS) entry which is preliminary data.</text>
</comment>
<protein>
    <submittedName>
        <fullName evidence="2">Uncharacterized protein</fullName>
    </submittedName>
</protein>
<name>A0A3S0MJC3_9FLAO</name>
<accession>A0A3S0MJC3</accession>
<dbReference type="RefSeq" id="WP_126561760.1">
    <property type="nucleotide sequence ID" value="NZ_RYDJ01000004.1"/>
</dbReference>
<dbReference type="Proteomes" id="UP000280825">
    <property type="component" value="Unassembled WGS sequence"/>
</dbReference>
<organism evidence="2 3">
    <name type="scientific">Flavobacterium bomense</name>
    <dbReference type="NCBI Taxonomy" id="2497483"/>
    <lineage>
        <taxon>Bacteria</taxon>
        <taxon>Pseudomonadati</taxon>
        <taxon>Bacteroidota</taxon>
        <taxon>Flavobacteriia</taxon>
        <taxon>Flavobacteriales</taxon>
        <taxon>Flavobacteriaceae</taxon>
        <taxon>Flavobacterium</taxon>
    </lineage>
</organism>
<keyword evidence="1" id="KW-0812">Transmembrane</keyword>